<dbReference type="RefSeq" id="WP_051963320.1">
    <property type="nucleotide sequence ID" value="NZ_FMAF01000004.1"/>
</dbReference>
<evidence type="ECO:0000256" key="2">
    <source>
        <dbReference type="ARBA" id="ARBA00022475"/>
    </source>
</evidence>
<evidence type="ECO:0000256" key="6">
    <source>
        <dbReference type="SAM" id="Phobius"/>
    </source>
</evidence>
<proteinExistence type="predicted"/>
<name>A0A1C3V8Z3_9HYPH</name>
<evidence type="ECO:0000256" key="3">
    <source>
        <dbReference type="ARBA" id="ARBA00022692"/>
    </source>
</evidence>
<reference evidence="8 9" key="1">
    <citation type="submission" date="2016-08" db="EMBL/GenBank/DDBJ databases">
        <authorList>
            <person name="Seilhamer J.J."/>
        </authorList>
    </citation>
    <scope>NUCLEOTIDE SEQUENCE [LARGE SCALE GENOMIC DNA]</scope>
    <source>
        <strain evidence="8 9">P1-7</strain>
    </source>
</reference>
<evidence type="ECO:0000256" key="1">
    <source>
        <dbReference type="ARBA" id="ARBA00004651"/>
    </source>
</evidence>
<dbReference type="OrthoDB" id="9813426at2"/>
<protein>
    <submittedName>
        <fullName evidence="8">Alkaline phosphatase</fullName>
    </submittedName>
</protein>
<sequence>MNAPSQLFNFMPALAGWGLLGLALCSTMEKLVPIIPSGGMFIMLGIYGVPALPILPWAIAVTAAGSTAGSLFWYGLGRWFGPDRGDALALRAGSLLRVRSERYWQLKDRYRRHRFWLTLASQTLPAVRVYAAFPAGVLAMPSTGFIIATYMGAAFWNGPFLLSGYLLREYGFDRETAILATPAAIFLAHPLLFLASRLCRLIHKAA</sequence>
<dbReference type="PANTHER" id="PTHR42709:SF6">
    <property type="entry name" value="UNDECAPRENYL PHOSPHATE TRANSPORTER A"/>
    <property type="match status" value="1"/>
</dbReference>
<dbReference type="InterPro" id="IPR032816">
    <property type="entry name" value="VTT_dom"/>
</dbReference>
<keyword evidence="4 6" id="KW-1133">Transmembrane helix</keyword>
<dbReference type="Pfam" id="PF09335">
    <property type="entry name" value="VTT_dom"/>
    <property type="match status" value="1"/>
</dbReference>
<dbReference type="AlphaFoldDB" id="A0A1C3V8Z3"/>
<evidence type="ECO:0000313" key="9">
    <source>
        <dbReference type="Proteomes" id="UP000199205"/>
    </source>
</evidence>
<gene>
    <name evidence="8" type="ORF">GA0061101_104431</name>
</gene>
<feature type="transmembrane region" description="Helical" evidence="6">
    <location>
        <begin position="129"/>
        <end position="156"/>
    </location>
</feature>
<evidence type="ECO:0000313" key="8">
    <source>
        <dbReference type="EMBL" id="SCB24087.1"/>
    </source>
</evidence>
<evidence type="ECO:0000256" key="5">
    <source>
        <dbReference type="ARBA" id="ARBA00023136"/>
    </source>
</evidence>
<dbReference type="EMBL" id="FMAF01000004">
    <property type="protein sequence ID" value="SCB24087.1"/>
    <property type="molecule type" value="Genomic_DNA"/>
</dbReference>
<dbReference type="GO" id="GO:0005886">
    <property type="term" value="C:plasma membrane"/>
    <property type="evidence" value="ECO:0007669"/>
    <property type="project" value="UniProtKB-SubCell"/>
</dbReference>
<dbReference type="PANTHER" id="PTHR42709">
    <property type="entry name" value="ALKALINE PHOSPHATASE LIKE PROTEIN"/>
    <property type="match status" value="1"/>
</dbReference>
<feature type="transmembrane region" description="Helical" evidence="6">
    <location>
        <begin position="6"/>
        <end position="24"/>
    </location>
</feature>
<organism evidence="8 9">
    <name type="scientific">Rhizobium lusitanum</name>
    <dbReference type="NCBI Taxonomy" id="293958"/>
    <lineage>
        <taxon>Bacteria</taxon>
        <taxon>Pseudomonadati</taxon>
        <taxon>Pseudomonadota</taxon>
        <taxon>Alphaproteobacteria</taxon>
        <taxon>Hyphomicrobiales</taxon>
        <taxon>Rhizobiaceae</taxon>
        <taxon>Rhizobium/Agrobacterium group</taxon>
        <taxon>Rhizobium</taxon>
    </lineage>
</organism>
<accession>A0A1C3V8Z3</accession>
<evidence type="ECO:0000259" key="7">
    <source>
        <dbReference type="Pfam" id="PF09335"/>
    </source>
</evidence>
<evidence type="ECO:0000256" key="4">
    <source>
        <dbReference type="ARBA" id="ARBA00022989"/>
    </source>
</evidence>
<comment type="subcellular location">
    <subcellularLocation>
        <location evidence="1">Cell membrane</location>
        <topology evidence="1">Multi-pass membrane protein</topology>
    </subcellularLocation>
</comment>
<feature type="transmembrane region" description="Helical" evidence="6">
    <location>
        <begin position="176"/>
        <end position="195"/>
    </location>
</feature>
<keyword evidence="3 6" id="KW-0812">Transmembrane</keyword>
<keyword evidence="5 6" id="KW-0472">Membrane</keyword>
<dbReference type="Proteomes" id="UP000199205">
    <property type="component" value="Unassembled WGS sequence"/>
</dbReference>
<keyword evidence="2" id="KW-1003">Cell membrane</keyword>
<feature type="domain" description="VTT" evidence="7">
    <location>
        <begin position="36"/>
        <end position="165"/>
    </location>
</feature>
<dbReference type="InterPro" id="IPR051311">
    <property type="entry name" value="DedA_domain"/>
</dbReference>